<dbReference type="SUPFAM" id="SSF161098">
    <property type="entry name" value="MetI-like"/>
    <property type="match status" value="1"/>
</dbReference>
<keyword evidence="6 7" id="KW-0472">Membrane</keyword>
<evidence type="ECO:0000256" key="2">
    <source>
        <dbReference type="ARBA" id="ARBA00022448"/>
    </source>
</evidence>
<evidence type="ECO:0000256" key="1">
    <source>
        <dbReference type="ARBA" id="ARBA00004651"/>
    </source>
</evidence>
<feature type="transmembrane region" description="Helical" evidence="7">
    <location>
        <begin position="168"/>
        <end position="196"/>
    </location>
</feature>
<dbReference type="InterPro" id="IPR000515">
    <property type="entry name" value="MetI-like"/>
</dbReference>
<dbReference type="CDD" id="cd06261">
    <property type="entry name" value="TM_PBP2"/>
    <property type="match status" value="1"/>
</dbReference>
<feature type="domain" description="ABC transmembrane type-1" evidence="8">
    <location>
        <begin position="59"/>
        <end position="250"/>
    </location>
</feature>
<sequence>MGAALLAVILLQLLPFYVALTTALKSRTDLSSQWLLPIGDLFWGNFATAIRDGGILRAIGNSAVVTVAATAIVCVLGALAAYPLARRRTTLNKAVLLGIIGLIMIPPLSILVPLYSMLNRLGAINTYWGIILVMATTQLPLAIFLYSSFMRSLPIAVEEAAVMDGANLLQVLFLVIFPMLKPVTATVVILAGVAIWNDYALSVYVLTDPQVKTIAPAIGAFFSTQSSNLGAAAAASLMGFLPVLVAYLFLQRYFIRGIVAGSER</sequence>
<dbReference type="Gene3D" id="1.10.3720.10">
    <property type="entry name" value="MetI-like"/>
    <property type="match status" value="1"/>
</dbReference>
<comment type="subcellular location">
    <subcellularLocation>
        <location evidence="1 7">Cell membrane</location>
        <topology evidence="1 7">Multi-pass membrane protein</topology>
    </subcellularLocation>
</comment>
<feature type="transmembrane region" description="Helical" evidence="7">
    <location>
        <begin position="63"/>
        <end position="82"/>
    </location>
</feature>
<protein>
    <submittedName>
        <fullName evidence="9">Carbohydrate ABC transporter permease</fullName>
    </submittedName>
</protein>
<dbReference type="PANTHER" id="PTHR43744">
    <property type="entry name" value="ABC TRANSPORTER PERMEASE PROTEIN MG189-RELATED-RELATED"/>
    <property type="match status" value="1"/>
</dbReference>
<organism evidence="9 10">
    <name type="scientific">Lacisediminihabitans profunda</name>
    <dbReference type="NCBI Taxonomy" id="2594790"/>
    <lineage>
        <taxon>Bacteria</taxon>
        <taxon>Bacillati</taxon>
        <taxon>Actinomycetota</taxon>
        <taxon>Actinomycetes</taxon>
        <taxon>Micrococcales</taxon>
        <taxon>Microbacteriaceae</taxon>
        <taxon>Lacisediminihabitans</taxon>
    </lineage>
</organism>
<feature type="transmembrane region" description="Helical" evidence="7">
    <location>
        <begin position="229"/>
        <end position="250"/>
    </location>
</feature>
<dbReference type="Proteomes" id="UP000321379">
    <property type="component" value="Unassembled WGS sequence"/>
</dbReference>
<dbReference type="PROSITE" id="PS50928">
    <property type="entry name" value="ABC_TM1"/>
    <property type="match status" value="1"/>
</dbReference>
<accession>A0A5C8UVK2</accession>
<gene>
    <name evidence="9" type="ORF">FVP33_07050</name>
</gene>
<keyword evidence="10" id="KW-1185">Reference proteome</keyword>
<keyword evidence="3" id="KW-1003">Cell membrane</keyword>
<reference evidence="9 10" key="1">
    <citation type="submission" date="2019-08" db="EMBL/GenBank/DDBJ databases">
        <title>Bacterial whole genome sequence for Glaciihabitans sp. CHu50b-6-2.</title>
        <authorList>
            <person name="Jin L."/>
        </authorList>
    </citation>
    <scope>NUCLEOTIDE SEQUENCE [LARGE SCALE GENOMIC DNA]</scope>
    <source>
        <strain evidence="9 10">CHu50b-6-2</strain>
    </source>
</reference>
<evidence type="ECO:0000256" key="6">
    <source>
        <dbReference type="ARBA" id="ARBA00023136"/>
    </source>
</evidence>
<proteinExistence type="inferred from homology"/>
<keyword evidence="2 7" id="KW-0813">Transport</keyword>
<evidence type="ECO:0000256" key="4">
    <source>
        <dbReference type="ARBA" id="ARBA00022692"/>
    </source>
</evidence>
<evidence type="ECO:0000313" key="10">
    <source>
        <dbReference type="Proteomes" id="UP000321379"/>
    </source>
</evidence>
<keyword evidence="4 7" id="KW-0812">Transmembrane</keyword>
<comment type="similarity">
    <text evidence="7">Belongs to the binding-protein-dependent transport system permease family.</text>
</comment>
<dbReference type="AlphaFoldDB" id="A0A5C8UVK2"/>
<dbReference type="PANTHER" id="PTHR43744:SF8">
    <property type="entry name" value="SN-GLYCEROL-3-PHOSPHATE TRANSPORT SYSTEM PERMEASE PROTEIN UGPE"/>
    <property type="match status" value="1"/>
</dbReference>
<dbReference type="InterPro" id="IPR035906">
    <property type="entry name" value="MetI-like_sf"/>
</dbReference>
<dbReference type="EMBL" id="VRMG01000005">
    <property type="protein sequence ID" value="TXN31628.1"/>
    <property type="molecule type" value="Genomic_DNA"/>
</dbReference>
<dbReference type="GO" id="GO:0005886">
    <property type="term" value="C:plasma membrane"/>
    <property type="evidence" value="ECO:0007669"/>
    <property type="project" value="UniProtKB-SubCell"/>
</dbReference>
<keyword evidence="5 7" id="KW-1133">Transmembrane helix</keyword>
<evidence type="ECO:0000256" key="3">
    <source>
        <dbReference type="ARBA" id="ARBA00022475"/>
    </source>
</evidence>
<comment type="caution">
    <text evidence="9">The sequence shown here is derived from an EMBL/GenBank/DDBJ whole genome shotgun (WGS) entry which is preliminary data.</text>
</comment>
<name>A0A5C8UVK2_9MICO</name>
<dbReference type="GO" id="GO:0055085">
    <property type="term" value="P:transmembrane transport"/>
    <property type="evidence" value="ECO:0007669"/>
    <property type="project" value="InterPro"/>
</dbReference>
<feature type="transmembrane region" description="Helical" evidence="7">
    <location>
        <begin position="94"/>
        <end position="115"/>
    </location>
</feature>
<evidence type="ECO:0000259" key="8">
    <source>
        <dbReference type="PROSITE" id="PS50928"/>
    </source>
</evidence>
<evidence type="ECO:0000256" key="5">
    <source>
        <dbReference type="ARBA" id="ARBA00022989"/>
    </source>
</evidence>
<evidence type="ECO:0000313" key="9">
    <source>
        <dbReference type="EMBL" id="TXN31628.1"/>
    </source>
</evidence>
<feature type="transmembrane region" description="Helical" evidence="7">
    <location>
        <begin position="127"/>
        <end position="147"/>
    </location>
</feature>
<dbReference type="Pfam" id="PF00528">
    <property type="entry name" value="BPD_transp_1"/>
    <property type="match status" value="1"/>
</dbReference>
<evidence type="ECO:0000256" key="7">
    <source>
        <dbReference type="RuleBase" id="RU363032"/>
    </source>
</evidence>